<name>A0A2I1F7Z8_9GLOM</name>
<comment type="caution">
    <text evidence="1">The sequence shown here is derived from an EMBL/GenBank/DDBJ whole genome shotgun (WGS) entry which is preliminary data.</text>
</comment>
<dbReference type="VEuPathDB" id="FungiDB:RhiirA1_492989"/>
<accession>A0A2I1F7Z8</accession>
<organism evidence="1 2">
    <name type="scientific">Rhizophagus irregularis</name>
    <dbReference type="NCBI Taxonomy" id="588596"/>
    <lineage>
        <taxon>Eukaryota</taxon>
        <taxon>Fungi</taxon>
        <taxon>Fungi incertae sedis</taxon>
        <taxon>Mucoromycota</taxon>
        <taxon>Glomeromycotina</taxon>
        <taxon>Glomeromycetes</taxon>
        <taxon>Glomerales</taxon>
        <taxon>Glomeraceae</taxon>
        <taxon>Rhizophagus</taxon>
    </lineage>
</organism>
<dbReference type="AlphaFoldDB" id="A0A2I1F7Z8"/>
<dbReference type="OrthoDB" id="270318at2759"/>
<dbReference type="Proteomes" id="UP000684084">
    <property type="component" value="Unassembled WGS sequence"/>
</dbReference>
<sequence>MQSLYYELRIIIFKYVDTPISLILTDRKWYAITQDPYARAEWLIYKYGKTHAIFHAVRLGSDFITVGLVRNLLVRNAIISRYFIQRLLMSIGSEGSWTSNLPSPIFTQLIIEGYNRDLVVKGNDMELFHYLSDPADTLTSINDDPQKLFQNLSDIKDLILNKKFVPFPPRPKFIYEDTIEYHIQLIQDRSQEDYPPKDGYENSRQLNVIARAILIYPDLVYMWKEIGYYEICSDVNDLVMQGAFLTLFPPTPPTNWIIPDIDSVVTRLRQLLAVGFQLTETVMEAAFHLFEHRLDEIGDLLMDSFQNIRKEPKSVIACSCLIQAAKPEREHKKFDLLEFLINKIVQPAETALKYVLNYYNVAFKYDANSIKLSKMRSLSVNSSFYDWVLKEYGPNSRITQQCFDDILESRIWIDLKLQENPERDIPEHLTLQAFNSICSIYQKYCNDKVPFKANYFPYLKLVKNEEIIGRFSKILSGLELNIKLPYDINYEYNRSEVNNNQIMTN</sequence>
<dbReference type="VEuPathDB" id="FungiDB:FUN_007724"/>
<dbReference type="VEuPathDB" id="FungiDB:RhiirFUN_012694"/>
<reference evidence="1" key="1">
    <citation type="submission" date="2020-05" db="EMBL/GenBank/DDBJ databases">
        <authorList>
            <person name="Rincon C."/>
            <person name="Sanders R I."/>
            <person name="Robbins C."/>
            <person name="Chaturvedi A."/>
        </authorList>
    </citation>
    <scope>NUCLEOTIDE SEQUENCE</scope>
    <source>
        <strain evidence="1">CHB12</strain>
    </source>
</reference>
<dbReference type="EMBL" id="CAGKOT010000038">
    <property type="protein sequence ID" value="CAB5378102.1"/>
    <property type="molecule type" value="Genomic_DNA"/>
</dbReference>
<proteinExistence type="predicted"/>
<protein>
    <submittedName>
        <fullName evidence="1">Uncharacterized protein</fullName>
    </submittedName>
</protein>
<gene>
    <name evidence="1" type="ORF">CHRIB12_LOCUS16077</name>
</gene>
<evidence type="ECO:0000313" key="2">
    <source>
        <dbReference type="Proteomes" id="UP000684084"/>
    </source>
</evidence>
<evidence type="ECO:0000313" key="1">
    <source>
        <dbReference type="EMBL" id="CAB5378102.1"/>
    </source>
</evidence>